<comment type="caution">
    <text evidence="8">The sequence shown here is derived from an EMBL/GenBank/DDBJ whole genome shotgun (WGS) entry which is preliminary data.</text>
</comment>
<keyword evidence="3 5" id="KW-0732">Signal</keyword>
<dbReference type="CDD" id="cd13691">
    <property type="entry name" value="PBP2_Peb1a_like"/>
    <property type="match status" value="1"/>
</dbReference>
<accession>A0A1H2YF81</accession>
<evidence type="ECO:0000256" key="3">
    <source>
        <dbReference type="ARBA" id="ARBA00022729"/>
    </source>
</evidence>
<evidence type="ECO:0000256" key="4">
    <source>
        <dbReference type="RuleBase" id="RU003744"/>
    </source>
</evidence>
<dbReference type="SMART" id="SM00079">
    <property type="entry name" value="PBPe"/>
    <property type="match status" value="1"/>
</dbReference>
<gene>
    <name evidence="8" type="ORF">SAMN05216495_11122</name>
</gene>
<dbReference type="Gene3D" id="3.40.190.10">
    <property type="entry name" value="Periplasmic binding protein-like II"/>
    <property type="match status" value="2"/>
</dbReference>
<dbReference type="GO" id="GO:0030313">
    <property type="term" value="C:cell envelope"/>
    <property type="evidence" value="ECO:0007669"/>
    <property type="project" value="UniProtKB-SubCell"/>
</dbReference>
<comment type="similarity">
    <text evidence="2 4">Belongs to the bacterial solute-binding protein 3 family.</text>
</comment>
<dbReference type="InterPro" id="IPR001638">
    <property type="entry name" value="Solute-binding_3/MltF_N"/>
</dbReference>
<protein>
    <submittedName>
        <fullName evidence="8">Amino acid ABC transporter substrate-binding protein, PAAT family</fullName>
    </submittedName>
</protein>
<dbReference type="OMA" id="TADIWLT"/>
<feature type="signal peptide" evidence="5">
    <location>
        <begin position="1"/>
        <end position="25"/>
    </location>
</feature>
<dbReference type="SUPFAM" id="SSF53850">
    <property type="entry name" value="Periplasmic binding protein-like II"/>
    <property type="match status" value="1"/>
</dbReference>
<dbReference type="GO" id="GO:0016020">
    <property type="term" value="C:membrane"/>
    <property type="evidence" value="ECO:0007669"/>
    <property type="project" value="InterPro"/>
</dbReference>
<dbReference type="GO" id="GO:0015276">
    <property type="term" value="F:ligand-gated monoatomic ion channel activity"/>
    <property type="evidence" value="ECO:0007669"/>
    <property type="project" value="InterPro"/>
</dbReference>
<evidence type="ECO:0000313" key="8">
    <source>
        <dbReference type="EMBL" id="SDX03863.1"/>
    </source>
</evidence>
<evidence type="ECO:0000256" key="1">
    <source>
        <dbReference type="ARBA" id="ARBA00004196"/>
    </source>
</evidence>
<dbReference type="InterPro" id="IPR001320">
    <property type="entry name" value="Iontro_rcpt_C"/>
</dbReference>
<name>A0A1H2YF81_ACIFE</name>
<evidence type="ECO:0000313" key="9">
    <source>
        <dbReference type="Proteomes" id="UP000182379"/>
    </source>
</evidence>
<evidence type="ECO:0000259" key="7">
    <source>
        <dbReference type="SMART" id="SM00079"/>
    </source>
</evidence>
<evidence type="ECO:0000259" key="6">
    <source>
        <dbReference type="SMART" id="SM00062"/>
    </source>
</evidence>
<reference evidence="8 9" key="1">
    <citation type="submission" date="2016-10" db="EMBL/GenBank/DDBJ databases">
        <authorList>
            <person name="Varghese N."/>
            <person name="Submissions S."/>
        </authorList>
    </citation>
    <scope>NUCLEOTIDE SEQUENCE [LARGE SCALE GENOMIC DNA]</scope>
    <source>
        <strain evidence="8 9">WCC6</strain>
    </source>
</reference>
<dbReference type="PROSITE" id="PS51257">
    <property type="entry name" value="PROKAR_LIPOPROTEIN"/>
    <property type="match status" value="1"/>
</dbReference>
<dbReference type="AlphaFoldDB" id="A0A1H2YF81"/>
<dbReference type="RefSeq" id="WP_012938155.1">
    <property type="nucleotide sequence ID" value="NZ_CAMEFB010000010.1"/>
</dbReference>
<dbReference type="PANTHER" id="PTHR35936:SF34">
    <property type="entry name" value="ABC TRANSPORTER EXTRACELLULAR-BINDING PROTEIN YCKB-RELATED"/>
    <property type="match status" value="1"/>
</dbReference>
<proteinExistence type="inferred from homology"/>
<comment type="subcellular location">
    <subcellularLocation>
        <location evidence="1">Cell envelope</location>
    </subcellularLocation>
</comment>
<feature type="domain" description="Ionotropic glutamate receptor C-terminal" evidence="7">
    <location>
        <begin position="54"/>
        <end position="289"/>
    </location>
</feature>
<feature type="chain" id="PRO_5038368196" evidence="5">
    <location>
        <begin position="26"/>
        <end position="292"/>
    </location>
</feature>
<sequence length="292" mass="31253">MKSLGKLRKIFAVGVTVLMAVSLFAGCGDEKKSADSGKSSNVAEDIAAIKKRGVLRVGVKNSTKGFGYQDPATGKFTGLEVDLGEALAKKLGVDVEYTPVTAATRTALLDSGDIDMVAATFTITPERKKSWDFTTPYYTDHVGVLVEKASNINSLADLKGKVVGVSSGSTSAKALVEAMIKAKVIDGEGFDPKNFDAATWTKGVSFKQYADYPAISTALTSGEVSAFCVDKSILAIYHTDDRTFIKEEFAPQDYGLATKKGSGMSKYCEEAVQGWLKDGTIKKLMAKYKLDK</sequence>
<dbReference type="EMBL" id="FNOP01000011">
    <property type="protein sequence ID" value="SDX03863.1"/>
    <property type="molecule type" value="Genomic_DNA"/>
</dbReference>
<dbReference type="PANTHER" id="PTHR35936">
    <property type="entry name" value="MEMBRANE-BOUND LYTIC MUREIN TRANSGLYCOSYLASE F"/>
    <property type="match status" value="1"/>
</dbReference>
<dbReference type="GeneID" id="78334533"/>
<dbReference type="PROSITE" id="PS01039">
    <property type="entry name" value="SBP_BACTERIAL_3"/>
    <property type="match status" value="1"/>
</dbReference>
<dbReference type="Proteomes" id="UP000182379">
    <property type="component" value="Unassembled WGS sequence"/>
</dbReference>
<evidence type="ECO:0000256" key="5">
    <source>
        <dbReference type="SAM" id="SignalP"/>
    </source>
</evidence>
<dbReference type="Pfam" id="PF00497">
    <property type="entry name" value="SBP_bac_3"/>
    <property type="match status" value="1"/>
</dbReference>
<feature type="domain" description="Solute-binding protein family 3/N-terminal" evidence="6">
    <location>
        <begin position="54"/>
        <end position="292"/>
    </location>
</feature>
<evidence type="ECO:0000256" key="2">
    <source>
        <dbReference type="ARBA" id="ARBA00010333"/>
    </source>
</evidence>
<dbReference type="InterPro" id="IPR018313">
    <property type="entry name" value="SBP_3_CS"/>
</dbReference>
<dbReference type="SMART" id="SM00062">
    <property type="entry name" value="PBPb"/>
    <property type="match status" value="1"/>
</dbReference>
<organism evidence="8 9">
    <name type="scientific">Acidaminococcus fermentans</name>
    <dbReference type="NCBI Taxonomy" id="905"/>
    <lineage>
        <taxon>Bacteria</taxon>
        <taxon>Bacillati</taxon>
        <taxon>Bacillota</taxon>
        <taxon>Negativicutes</taxon>
        <taxon>Acidaminococcales</taxon>
        <taxon>Acidaminococcaceae</taxon>
        <taxon>Acidaminococcus</taxon>
    </lineage>
</organism>